<gene>
    <name evidence="2" type="ORF">FCALED_LOCUS14406</name>
</gene>
<protein>
    <submittedName>
        <fullName evidence="2">7866_t:CDS:1</fullName>
    </submittedName>
</protein>
<comment type="caution">
    <text evidence="2">The sequence shown here is derived from an EMBL/GenBank/DDBJ whole genome shotgun (WGS) entry which is preliminary data.</text>
</comment>
<sequence length="200" mass="23268">MTKACHQLFQVNKNPSDPDIEQAFKSQVQTDCSQKMQELIISNEWINLWNANQFASPEEVRCWKNSERVKKARHNLWNKMDDNDPDSPFVIEAILQKAFTKGELQNQDNIKFSITVALMFLDLTYNQVEILSSKVQERMNQWDSNPIIQRWVKDDGIEEPLEDGRIEEPLEYDIMDHNGNKSFVPSDNESENSNGQESDS</sequence>
<dbReference type="Proteomes" id="UP000789570">
    <property type="component" value="Unassembled WGS sequence"/>
</dbReference>
<feature type="compositionally biased region" description="Polar residues" evidence="1">
    <location>
        <begin position="180"/>
        <end position="200"/>
    </location>
</feature>
<evidence type="ECO:0000256" key="1">
    <source>
        <dbReference type="SAM" id="MobiDB-lite"/>
    </source>
</evidence>
<dbReference type="OrthoDB" id="2421375at2759"/>
<dbReference type="EMBL" id="CAJVPQ010010262">
    <property type="protein sequence ID" value="CAG8721445.1"/>
    <property type="molecule type" value="Genomic_DNA"/>
</dbReference>
<feature type="region of interest" description="Disordered" evidence="1">
    <location>
        <begin position="174"/>
        <end position="200"/>
    </location>
</feature>
<evidence type="ECO:0000313" key="3">
    <source>
        <dbReference type="Proteomes" id="UP000789570"/>
    </source>
</evidence>
<name>A0A9N9I5C7_9GLOM</name>
<organism evidence="2 3">
    <name type="scientific">Funneliformis caledonium</name>
    <dbReference type="NCBI Taxonomy" id="1117310"/>
    <lineage>
        <taxon>Eukaryota</taxon>
        <taxon>Fungi</taxon>
        <taxon>Fungi incertae sedis</taxon>
        <taxon>Mucoromycota</taxon>
        <taxon>Glomeromycotina</taxon>
        <taxon>Glomeromycetes</taxon>
        <taxon>Glomerales</taxon>
        <taxon>Glomeraceae</taxon>
        <taxon>Funneliformis</taxon>
    </lineage>
</organism>
<proteinExistence type="predicted"/>
<accession>A0A9N9I5C7</accession>
<evidence type="ECO:0000313" key="2">
    <source>
        <dbReference type="EMBL" id="CAG8721445.1"/>
    </source>
</evidence>
<reference evidence="2" key="1">
    <citation type="submission" date="2021-06" db="EMBL/GenBank/DDBJ databases">
        <authorList>
            <person name="Kallberg Y."/>
            <person name="Tangrot J."/>
            <person name="Rosling A."/>
        </authorList>
    </citation>
    <scope>NUCLEOTIDE SEQUENCE</scope>
    <source>
        <strain evidence="2">UK204</strain>
    </source>
</reference>
<keyword evidence="3" id="KW-1185">Reference proteome</keyword>
<dbReference type="AlphaFoldDB" id="A0A9N9I5C7"/>